<name>A0A1V2A4R7_9BACI</name>
<accession>A0A1V2A4R7</accession>
<dbReference type="AlphaFoldDB" id="A0A1V2A4R7"/>
<evidence type="ECO:0000259" key="1">
    <source>
        <dbReference type="Pfam" id="PF12867"/>
    </source>
</evidence>
<proteinExistence type="predicted"/>
<organism evidence="2 3">
    <name type="scientific">Domibacillus epiphyticus</name>
    <dbReference type="NCBI Taxonomy" id="1714355"/>
    <lineage>
        <taxon>Bacteria</taxon>
        <taxon>Bacillati</taxon>
        <taxon>Bacillota</taxon>
        <taxon>Bacilli</taxon>
        <taxon>Bacillales</taxon>
        <taxon>Bacillaceae</taxon>
        <taxon>Domibacillus</taxon>
    </lineage>
</organism>
<evidence type="ECO:0000313" key="3">
    <source>
        <dbReference type="Proteomes" id="UP000188613"/>
    </source>
</evidence>
<dbReference type="STRING" id="1714355.BTO28_14520"/>
<dbReference type="SUPFAM" id="SSF109854">
    <property type="entry name" value="DinB/YfiT-like putative metalloenzymes"/>
    <property type="match status" value="1"/>
</dbReference>
<dbReference type="Proteomes" id="UP000188613">
    <property type="component" value="Unassembled WGS sequence"/>
</dbReference>
<feature type="domain" description="DinB-like" evidence="1">
    <location>
        <begin position="14"/>
        <end position="155"/>
    </location>
</feature>
<dbReference type="EMBL" id="MSFI01000026">
    <property type="protein sequence ID" value="OMP66001.1"/>
    <property type="molecule type" value="Genomic_DNA"/>
</dbReference>
<evidence type="ECO:0000313" key="2">
    <source>
        <dbReference type="EMBL" id="OMP66001.1"/>
    </source>
</evidence>
<dbReference type="InterPro" id="IPR024775">
    <property type="entry name" value="DinB-like"/>
</dbReference>
<sequence>MIRMAQYAVISTSESIDRIIETVRGLSEETIRWKPAEGEWSIMQILAHVAEALPYWVGEINQLVQTPGKEWGRNHLHEPRLQAVSHETVDAISVNEMIQKLEDVKQLVKDGIANLTPEQLEAEAPSRNPNFGTKPVSFIIDHLIDQHVNKHEGQIQRNLSKRQ</sequence>
<gene>
    <name evidence="2" type="ORF">BTO28_14520</name>
</gene>
<keyword evidence="3" id="KW-1185">Reference proteome</keyword>
<dbReference type="Pfam" id="PF12867">
    <property type="entry name" value="DinB_2"/>
    <property type="match status" value="1"/>
</dbReference>
<protein>
    <recommendedName>
        <fullName evidence="1">DinB-like domain-containing protein</fullName>
    </recommendedName>
</protein>
<comment type="caution">
    <text evidence="2">The sequence shown here is derived from an EMBL/GenBank/DDBJ whole genome shotgun (WGS) entry which is preliminary data.</text>
</comment>
<dbReference type="InterPro" id="IPR034660">
    <property type="entry name" value="DinB/YfiT-like"/>
</dbReference>
<reference evidence="2 3" key="1">
    <citation type="submission" date="2016-12" db="EMBL/GenBank/DDBJ databases">
        <title>Domibacillus sp. SAB 38T whole genome sequencing.</title>
        <authorList>
            <person name="Verma A."/>
            <person name="Ojha A.K."/>
            <person name="Krishnamurthi S."/>
        </authorList>
    </citation>
    <scope>NUCLEOTIDE SEQUENCE [LARGE SCALE GENOMIC DNA]</scope>
    <source>
        <strain evidence="2 3">SAB 38</strain>
    </source>
</reference>
<dbReference type="Gene3D" id="1.20.120.450">
    <property type="entry name" value="dinb family like domain"/>
    <property type="match status" value="1"/>
</dbReference>